<dbReference type="GO" id="GO:0015159">
    <property type="term" value="F:polysaccharide transmembrane transporter activity"/>
    <property type="evidence" value="ECO:0007669"/>
    <property type="project" value="InterPro"/>
</dbReference>
<gene>
    <name evidence="3" type="ORF">OMM_01349</name>
</gene>
<dbReference type="InterPro" id="IPR049712">
    <property type="entry name" value="Poly_export"/>
</dbReference>
<proteinExistence type="predicted"/>
<evidence type="ECO:0000313" key="4">
    <source>
        <dbReference type="Proteomes" id="UP000189670"/>
    </source>
</evidence>
<protein>
    <submittedName>
        <fullName evidence="3">Polysaccharide export protein</fullName>
    </submittedName>
</protein>
<evidence type="ECO:0000256" key="1">
    <source>
        <dbReference type="ARBA" id="ARBA00022729"/>
    </source>
</evidence>
<dbReference type="Gene3D" id="3.10.560.10">
    <property type="entry name" value="Outer membrane lipoprotein wza domain like"/>
    <property type="match status" value="1"/>
</dbReference>
<dbReference type="Gene3D" id="3.30.1950.10">
    <property type="entry name" value="wza like domain"/>
    <property type="match status" value="1"/>
</dbReference>
<sequence length="293" mass="33467">MFISHSFNISIKIQYRHICTILSCLLIITACTSQTGPVVTVKSIDSGLSDAIAPEYKKKIDEIKRSSTQTKDSHLDEVIESTHNMNVADYLKLNPETMNRDKVDYKIGGYDVLSITIYEEADLSRDHVRVAADGYISFPLVGRIKVENMTTSEIEQRISQKLMEGQFLFDAHVSVMVEEYRSKQYLVLGSVKAPGKYYLREQERFLDAISRSKGIDFEQGGKQAMIVRTEYPNSEYERKIVIRIDLDALLNGSDQMSNIPLQDNDVLYFPKPEFFYIIGQVKTPGSYPYVQKK</sequence>
<comment type="caution">
    <text evidence="3">The sequence shown here is derived from an EMBL/GenBank/DDBJ whole genome shotgun (WGS) entry which is preliminary data.</text>
</comment>
<dbReference type="Proteomes" id="UP000189670">
    <property type="component" value="Unassembled WGS sequence"/>
</dbReference>
<dbReference type="InterPro" id="IPR003715">
    <property type="entry name" value="Poly_export_N"/>
</dbReference>
<organism evidence="3 4">
    <name type="scientific">Candidatus Magnetoglobus multicellularis str. Araruama</name>
    <dbReference type="NCBI Taxonomy" id="890399"/>
    <lineage>
        <taxon>Bacteria</taxon>
        <taxon>Pseudomonadati</taxon>
        <taxon>Thermodesulfobacteriota</taxon>
        <taxon>Desulfobacteria</taxon>
        <taxon>Desulfobacterales</taxon>
        <taxon>Desulfobacteraceae</taxon>
        <taxon>Candidatus Magnetoglobus</taxon>
    </lineage>
</organism>
<dbReference type="EMBL" id="ATBP01000101">
    <property type="protein sequence ID" value="ETR72911.1"/>
    <property type="molecule type" value="Genomic_DNA"/>
</dbReference>
<evidence type="ECO:0000313" key="3">
    <source>
        <dbReference type="EMBL" id="ETR72911.1"/>
    </source>
</evidence>
<dbReference type="Pfam" id="PF02563">
    <property type="entry name" value="Poly_export"/>
    <property type="match status" value="1"/>
</dbReference>
<dbReference type="PANTHER" id="PTHR33619:SF3">
    <property type="entry name" value="POLYSACCHARIDE EXPORT PROTEIN GFCE-RELATED"/>
    <property type="match status" value="1"/>
</dbReference>
<reference evidence="4" key="1">
    <citation type="submission" date="2012-11" db="EMBL/GenBank/DDBJ databases">
        <authorList>
            <person name="Lucero-Rivera Y.E."/>
            <person name="Tovar-Ramirez D."/>
        </authorList>
    </citation>
    <scope>NUCLEOTIDE SEQUENCE [LARGE SCALE GENOMIC DNA]</scope>
    <source>
        <strain evidence="4">Araruama</strain>
    </source>
</reference>
<name>A0A1V1PDH0_9BACT</name>
<dbReference type="AlphaFoldDB" id="A0A1V1PDH0"/>
<accession>A0A1V1PDH0</accession>
<feature type="domain" description="Polysaccharide export protein N-terminal" evidence="2">
    <location>
        <begin position="102"/>
        <end position="177"/>
    </location>
</feature>
<keyword evidence="1" id="KW-0732">Signal</keyword>
<dbReference type="PANTHER" id="PTHR33619">
    <property type="entry name" value="POLYSACCHARIDE EXPORT PROTEIN GFCE-RELATED"/>
    <property type="match status" value="1"/>
</dbReference>
<evidence type="ECO:0000259" key="2">
    <source>
        <dbReference type="Pfam" id="PF02563"/>
    </source>
</evidence>